<dbReference type="InterPro" id="IPR040079">
    <property type="entry name" value="Glutathione_S-Trfase"/>
</dbReference>
<name>A0A6A6TLW9_9PLEO</name>
<dbReference type="Gene3D" id="1.20.1050.10">
    <property type="match status" value="1"/>
</dbReference>
<dbReference type="PROSITE" id="PS50404">
    <property type="entry name" value="GST_NTER"/>
    <property type="match status" value="1"/>
</dbReference>
<organism evidence="4 5">
    <name type="scientific">Lophiostoma macrostomum CBS 122681</name>
    <dbReference type="NCBI Taxonomy" id="1314788"/>
    <lineage>
        <taxon>Eukaryota</taxon>
        <taxon>Fungi</taxon>
        <taxon>Dikarya</taxon>
        <taxon>Ascomycota</taxon>
        <taxon>Pezizomycotina</taxon>
        <taxon>Dothideomycetes</taxon>
        <taxon>Pleosporomycetidae</taxon>
        <taxon>Pleosporales</taxon>
        <taxon>Lophiostomataceae</taxon>
        <taxon>Lophiostoma</taxon>
    </lineage>
</organism>
<evidence type="ECO:0000259" key="3">
    <source>
        <dbReference type="PROSITE" id="PS50405"/>
    </source>
</evidence>
<proteinExistence type="inferred from homology"/>
<keyword evidence="4" id="KW-0808">Transferase</keyword>
<reference evidence="4" key="1">
    <citation type="journal article" date="2020" name="Stud. Mycol.">
        <title>101 Dothideomycetes genomes: a test case for predicting lifestyles and emergence of pathogens.</title>
        <authorList>
            <person name="Haridas S."/>
            <person name="Albert R."/>
            <person name="Binder M."/>
            <person name="Bloem J."/>
            <person name="Labutti K."/>
            <person name="Salamov A."/>
            <person name="Andreopoulos B."/>
            <person name="Baker S."/>
            <person name="Barry K."/>
            <person name="Bills G."/>
            <person name="Bluhm B."/>
            <person name="Cannon C."/>
            <person name="Castanera R."/>
            <person name="Culley D."/>
            <person name="Daum C."/>
            <person name="Ezra D."/>
            <person name="Gonzalez J."/>
            <person name="Henrissat B."/>
            <person name="Kuo A."/>
            <person name="Liang C."/>
            <person name="Lipzen A."/>
            <person name="Lutzoni F."/>
            <person name="Magnuson J."/>
            <person name="Mondo S."/>
            <person name="Nolan M."/>
            <person name="Ohm R."/>
            <person name="Pangilinan J."/>
            <person name="Park H.-J."/>
            <person name="Ramirez L."/>
            <person name="Alfaro M."/>
            <person name="Sun H."/>
            <person name="Tritt A."/>
            <person name="Yoshinaga Y."/>
            <person name="Zwiers L.-H."/>
            <person name="Turgeon B."/>
            <person name="Goodwin S."/>
            <person name="Spatafora J."/>
            <person name="Crous P."/>
            <person name="Grigoriev I."/>
        </authorList>
    </citation>
    <scope>NUCLEOTIDE SEQUENCE</scope>
    <source>
        <strain evidence="4">CBS 122681</strain>
    </source>
</reference>
<sequence>MSQPITVWSAPGGPNPFKVVIVCEELGLPYDFKVLPYAKLKSKPYTDINPNGRAPAIQDPNTGLTIWESGAILEYLVETYDKDNKIHYDSLEEKNQQRQYVFFQVSGQGPYFGQAAWFNVFHPNKIAEVQERYNKEVNRVVGVLDEILAQSKSGWLVGDKCTYADLIFIPYNEAITGMIFAQYPGVFNIDEYPHYKKWTAALKERPAVKKGLELMAQVTADAYAGKYQ</sequence>
<dbReference type="PROSITE" id="PS50405">
    <property type="entry name" value="GST_CTER"/>
    <property type="match status" value="1"/>
</dbReference>
<dbReference type="OrthoDB" id="422574at2759"/>
<protein>
    <submittedName>
        <fullName evidence="4">Glutathione S-transferase</fullName>
    </submittedName>
</protein>
<gene>
    <name evidence="4" type="ORF">K491DRAFT_620154</name>
</gene>
<dbReference type="Pfam" id="PF14497">
    <property type="entry name" value="GST_C_3"/>
    <property type="match status" value="1"/>
</dbReference>
<dbReference type="SUPFAM" id="SSF47616">
    <property type="entry name" value="GST C-terminal domain-like"/>
    <property type="match status" value="1"/>
</dbReference>
<dbReference type="PANTHER" id="PTHR44051">
    <property type="entry name" value="GLUTATHIONE S-TRANSFERASE-RELATED"/>
    <property type="match status" value="1"/>
</dbReference>
<dbReference type="SUPFAM" id="SSF52833">
    <property type="entry name" value="Thioredoxin-like"/>
    <property type="match status" value="1"/>
</dbReference>
<dbReference type="Proteomes" id="UP000799324">
    <property type="component" value="Unassembled WGS sequence"/>
</dbReference>
<keyword evidence="5" id="KW-1185">Reference proteome</keyword>
<comment type="similarity">
    <text evidence="1">Belongs to the GST superfamily.</text>
</comment>
<evidence type="ECO:0000259" key="2">
    <source>
        <dbReference type="PROSITE" id="PS50404"/>
    </source>
</evidence>
<feature type="domain" description="GST N-terminal" evidence="2">
    <location>
        <begin position="3"/>
        <end position="84"/>
    </location>
</feature>
<dbReference type="InterPro" id="IPR036282">
    <property type="entry name" value="Glutathione-S-Trfase_C_sf"/>
</dbReference>
<evidence type="ECO:0000256" key="1">
    <source>
        <dbReference type="ARBA" id="ARBA00007409"/>
    </source>
</evidence>
<dbReference type="GO" id="GO:0016740">
    <property type="term" value="F:transferase activity"/>
    <property type="evidence" value="ECO:0007669"/>
    <property type="project" value="UniProtKB-KW"/>
</dbReference>
<dbReference type="PANTHER" id="PTHR44051:SF3">
    <property type="entry name" value="TRANSCRIPTIONAL REGULATOR URE2"/>
    <property type="match status" value="1"/>
</dbReference>
<dbReference type="Pfam" id="PF02798">
    <property type="entry name" value="GST_N"/>
    <property type="match status" value="1"/>
</dbReference>
<evidence type="ECO:0000313" key="5">
    <source>
        <dbReference type="Proteomes" id="UP000799324"/>
    </source>
</evidence>
<dbReference type="InterPro" id="IPR036249">
    <property type="entry name" value="Thioredoxin-like_sf"/>
</dbReference>
<feature type="domain" description="GST C-terminal" evidence="3">
    <location>
        <begin position="90"/>
        <end position="228"/>
    </location>
</feature>
<dbReference type="InterPro" id="IPR004045">
    <property type="entry name" value="Glutathione_S-Trfase_N"/>
</dbReference>
<dbReference type="EMBL" id="MU004296">
    <property type="protein sequence ID" value="KAF2661055.1"/>
    <property type="molecule type" value="Genomic_DNA"/>
</dbReference>
<accession>A0A6A6TLW9</accession>
<dbReference type="SFLD" id="SFLDG01151">
    <property type="entry name" value="Main.2:_Nu-like"/>
    <property type="match status" value="1"/>
</dbReference>
<dbReference type="Gene3D" id="3.40.30.10">
    <property type="entry name" value="Glutaredoxin"/>
    <property type="match status" value="1"/>
</dbReference>
<dbReference type="InterPro" id="IPR010987">
    <property type="entry name" value="Glutathione-S-Trfase_C-like"/>
</dbReference>
<dbReference type="CDD" id="cd03048">
    <property type="entry name" value="GST_N_Ure2p_like"/>
    <property type="match status" value="1"/>
</dbReference>
<dbReference type="InterPro" id="IPR004046">
    <property type="entry name" value="GST_C"/>
</dbReference>
<dbReference type="SFLD" id="SFLDG00358">
    <property type="entry name" value="Main_(cytGST)"/>
    <property type="match status" value="1"/>
</dbReference>
<dbReference type="AlphaFoldDB" id="A0A6A6TLW9"/>
<dbReference type="SFLD" id="SFLDS00019">
    <property type="entry name" value="Glutathione_Transferase_(cytos"/>
    <property type="match status" value="1"/>
</dbReference>
<evidence type="ECO:0000313" key="4">
    <source>
        <dbReference type="EMBL" id="KAF2661055.1"/>
    </source>
</evidence>